<protein>
    <recommendedName>
        <fullName evidence="5">DUF2933 domain-containing protein</fullName>
    </recommendedName>
</protein>
<dbReference type="Pfam" id="PF11666">
    <property type="entry name" value="DUF2933"/>
    <property type="match status" value="1"/>
</dbReference>
<feature type="compositionally biased region" description="Polar residues" evidence="1">
    <location>
        <begin position="90"/>
        <end position="104"/>
    </location>
</feature>
<dbReference type="Proteomes" id="UP000266206">
    <property type="component" value="Unassembled WGS sequence"/>
</dbReference>
<evidence type="ECO:0000313" key="4">
    <source>
        <dbReference type="Proteomes" id="UP000266206"/>
    </source>
</evidence>
<accession>A0A3A1YNM3</accession>
<dbReference type="InterPro" id="IPR021682">
    <property type="entry name" value="DUF2933"/>
</dbReference>
<evidence type="ECO:0000313" key="3">
    <source>
        <dbReference type="EMBL" id="RIY39762.1"/>
    </source>
</evidence>
<reference evidence="3 4" key="1">
    <citation type="submission" date="2017-08" db="EMBL/GenBank/DDBJ databases">
        <title>Pusillimonas indicus sp. nov., a member of the family Alcaligenaceae isolated from surface seawater.</title>
        <authorList>
            <person name="Li J."/>
        </authorList>
    </citation>
    <scope>NUCLEOTIDE SEQUENCE [LARGE SCALE GENOMIC DNA]</scope>
    <source>
        <strain evidence="3 4">L52-1-41</strain>
    </source>
</reference>
<sequence length="119" mass="13445">MSSTGVGHYSKRKAYLFRSRFWRPRILWTEVVMKCSMKTMLKVGCGVLLSLGALYLAFPTFREVLLAIAPFLLFLICPLSMFLMMKGMSSQDQKTTVQTTSTRPGDTPKRVGDEPIESN</sequence>
<feature type="region of interest" description="Disordered" evidence="1">
    <location>
        <begin position="90"/>
        <end position="119"/>
    </location>
</feature>
<evidence type="ECO:0000256" key="2">
    <source>
        <dbReference type="SAM" id="Phobius"/>
    </source>
</evidence>
<dbReference type="EMBL" id="NQYH01000013">
    <property type="protein sequence ID" value="RIY39762.1"/>
    <property type="molecule type" value="Genomic_DNA"/>
</dbReference>
<evidence type="ECO:0000256" key="1">
    <source>
        <dbReference type="SAM" id="MobiDB-lite"/>
    </source>
</evidence>
<organism evidence="3 4">
    <name type="scientific">Neopusillimonas maritima</name>
    <dbReference type="NCBI Taxonomy" id="2026239"/>
    <lineage>
        <taxon>Bacteria</taxon>
        <taxon>Pseudomonadati</taxon>
        <taxon>Pseudomonadota</taxon>
        <taxon>Betaproteobacteria</taxon>
        <taxon>Burkholderiales</taxon>
        <taxon>Alcaligenaceae</taxon>
        <taxon>Neopusillimonas</taxon>
    </lineage>
</organism>
<feature type="transmembrane region" description="Helical" evidence="2">
    <location>
        <begin position="64"/>
        <end position="84"/>
    </location>
</feature>
<keyword evidence="2" id="KW-0812">Transmembrane</keyword>
<keyword evidence="2" id="KW-0472">Membrane</keyword>
<proteinExistence type="predicted"/>
<keyword evidence="2" id="KW-1133">Transmembrane helix</keyword>
<feature type="transmembrane region" description="Helical" evidence="2">
    <location>
        <begin position="40"/>
        <end position="58"/>
    </location>
</feature>
<evidence type="ECO:0008006" key="5">
    <source>
        <dbReference type="Google" id="ProtNLM"/>
    </source>
</evidence>
<comment type="caution">
    <text evidence="3">The sequence shown here is derived from an EMBL/GenBank/DDBJ whole genome shotgun (WGS) entry which is preliminary data.</text>
</comment>
<dbReference type="AlphaFoldDB" id="A0A3A1YNM3"/>
<gene>
    <name evidence="3" type="ORF">CJP73_13035</name>
</gene>
<name>A0A3A1YNM3_9BURK</name>